<accession>A0ACB9IKH7</accession>
<reference evidence="2" key="1">
    <citation type="journal article" date="2022" name="Mol. Ecol. Resour.">
        <title>The genomes of chicory, endive, great burdock and yacon provide insights into Asteraceae palaeo-polyploidization history and plant inulin production.</title>
        <authorList>
            <person name="Fan W."/>
            <person name="Wang S."/>
            <person name="Wang H."/>
            <person name="Wang A."/>
            <person name="Jiang F."/>
            <person name="Liu H."/>
            <person name="Zhao H."/>
            <person name="Xu D."/>
            <person name="Zhang Y."/>
        </authorList>
    </citation>
    <scope>NUCLEOTIDE SEQUENCE [LARGE SCALE GENOMIC DNA]</scope>
    <source>
        <strain evidence="2">cv. Yunnan</strain>
    </source>
</reference>
<sequence>MVAIIKTKNIRQFLIYAGGGRVAEEGKGYREGSYVITSIFQLDDNDDLSNHDEDHDEIACSGGGEGDKQEEADITEAFKVFDEDGNGYISTTELQAVLVKQGFAKGNEIGRVEMTISSVDRNHDGRVDYMEIKDMMCNVVVLSAPKTGTTWLKSLAFAITTREKFDESTNPLLTKLAHECVPYLERPLEEFEDAIKNSSISLLASHLPYASLPESVAASNCKIVYIYRNVKDVIVSWYHFLREIVKVPMEDAPFEEAFEEFCQGISGAGPYWDHILGYWKASLERPDRDFVVLENRVFFRKAKDGDWQNYFSDEMKEKIDKLMDEKLSGTGLVLK</sequence>
<protein>
    <submittedName>
        <fullName evidence="1">Uncharacterized protein</fullName>
    </submittedName>
</protein>
<keyword evidence="2" id="KW-1185">Reference proteome</keyword>
<dbReference type="Proteomes" id="UP001056120">
    <property type="component" value="Linkage Group LG08"/>
</dbReference>
<dbReference type="EMBL" id="CM042025">
    <property type="protein sequence ID" value="KAI3808733.1"/>
    <property type="molecule type" value="Genomic_DNA"/>
</dbReference>
<evidence type="ECO:0000313" key="2">
    <source>
        <dbReference type="Proteomes" id="UP001056120"/>
    </source>
</evidence>
<evidence type="ECO:0000313" key="1">
    <source>
        <dbReference type="EMBL" id="KAI3808733.1"/>
    </source>
</evidence>
<proteinExistence type="predicted"/>
<gene>
    <name evidence="1" type="ORF">L1987_24692</name>
</gene>
<comment type="caution">
    <text evidence="1">The sequence shown here is derived from an EMBL/GenBank/DDBJ whole genome shotgun (WGS) entry which is preliminary data.</text>
</comment>
<organism evidence="1 2">
    <name type="scientific">Smallanthus sonchifolius</name>
    <dbReference type="NCBI Taxonomy" id="185202"/>
    <lineage>
        <taxon>Eukaryota</taxon>
        <taxon>Viridiplantae</taxon>
        <taxon>Streptophyta</taxon>
        <taxon>Embryophyta</taxon>
        <taxon>Tracheophyta</taxon>
        <taxon>Spermatophyta</taxon>
        <taxon>Magnoliopsida</taxon>
        <taxon>eudicotyledons</taxon>
        <taxon>Gunneridae</taxon>
        <taxon>Pentapetalae</taxon>
        <taxon>asterids</taxon>
        <taxon>campanulids</taxon>
        <taxon>Asterales</taxon>
        <taxon>Asteraceae</taxon>
        <taxon>Asteroideae</taxon>
        <taxon>Heliantheae alliance</taxon>
        <taxon>Millerieae</taxon>
        <taxon>Smallanthus</taxon>
    </lineage>
</organism>
<reference evidence="1 2" key="2">
    <citation type="journal article" date="2022" name="Mol. Ecol. Resour.">
        <title>The genomes of chicory, endive, great burdock and yacon provide insights into Asteraceae paleo-polyploidization history and plant inulin production.</title>
        <authorList>
            <person name="Fan W."/>
            <person name="Wang S."/>
            <person name="Wang H."/>
            <person name="Wang A."/>
            <person name="Jiang F."/>
            <person name="Liu H."/>
            <person name="Zhao H."/>
            <person name="Xu D."/>
            <person name="Zhang Y."/>
        </authorList>
    </citation>
    <scope>NUCLEOTIDE SEQUENCE [LARGE SCALE GENOMIC DNA]</scope>
    <source>
        <strain evidence="2">cv. Yunnan</strain>
        <tissue evidence="1">Leaves</tissue>
    </source>
</reference>
<name>A0ACB9IKH7_9ASTR</name>